<protein>
    <recommendedName>
        <fullName evidence="3">Diphthamide synthase</fullName>
    </recommendedName>
</protein>
<dbReference type="Gene3D" id="3.40.50.620">
    <property type="entry name" value="HUPs"/>
    <property type="match status" value="1"/>
</dbReference>
<evidence type="ECO:0000313" key="2">
    <source>
        <dbReference type="Proteomes" id="UP000815325"/>
    </source>
</evidence>
<accession>A0ABQ7H7C1</accession>
<dbReference type="InterPro" id="IPR014729">
    <property type="entry name" value="Rossmann-like_a/b/a_fold"/>
</dbReference>
<evidence type="ECO:0000313" key="1">
    <source>
        <dbReference type="EMBL" id="KAF5842752.1"/>
    </source>
</evidence>
<keyword evidence="2" id="KW-1185">Reference proteome</keyword>
<dbReference type="SUPFAM" id="SSF52402">
    <property type="entry name" value="Adenine nucleotide alpha hydrolases-like"/>
    <property type="match status" value="1"/>
</dbReference>
<dbReference type="Proteomes" id="UP000815325">
    <property type="component" value="Unassembled WGS sequence"/>
</dbReference>
<evidence type="ECO:0008006" key="3">
    <source>
        <dbReference type="Google" id="ProtNLM"/>
    </source>
</evidence>
<reference evidence="1" key="1">
    <citation type="submission" date="2017-08" db="EMBL/GenBank/DDBJ databases">
        <authorList>
            <person name="Polle J.E."/>
            <person name="Barry K."/>
            <person name="Cushman J."/>
            <person name="Schmutz J."/>
            <person name="Tran D."/>
            <person name="Hathwaick L.T."/>
            <person name="Yim W.C."/>
            <person name="Jenkins J."/>
            <person name="Mckie-Krisberg Z.M."/>
            <person name="Prochnik S."/>
            <person name="Lindquist E."/>
            <person name="Dockter R.B."/>
            <person name="Adam C."/>
            <person name="Molina H."/>
            <person name="Bunkerborg J."/>
            <person name="Jin E."/>
            <person name="Buchheim M."/>
            <person name="Magnuson J."/>
        </authorList>
    </citation>
    <scope>NUCLEOTIDE SEQUENCE</scope>
    <source>
        <strain evidence="1">CCAP 19/18</strain>
    </source>
</reference>
<comment type="caution">
    <text evidence="1">The sequence shown here is derived from an EMBL/GenBank/DDBJ whole genome shotgun (WGS) entry which is preliminary data.</text>
</comment>
<name>A0ABQ7H7C1_DUNSA</name>
<proteinExistence type="predicted"/>
<sequence>MKVVVSFTGGKDSVLALSLLQLSLKRHDMVNLLPEAVKAFCLQNDTSFEVNSLVTFAPAGSGVTSFKAHPYSIIQKQAEALGLPHSVVDIEGPDWHEAYVLAMRRLCVHEGEETWGLVTGDVFGWPFQFPASVASDLGVRACLEAAVCA</sequence>
<organism evidence="1 2">
    <name type="scientific">Dunaliella salina</name>
    <name type="common">Green alga</name>
    <name type="synonym">Protococcus salinus</name>
    <dbReference type="NCBI Taxonomy" id="3046"/>
    <lineage>
        <taxon>Eukaryota</taxon>
        <taxon>Viridiplantae</taxon>
        <taxon>Chlorophyta</taxon>
        <taxon>core chlorophytes</taxon>
        <taxon>Chlorophyceae</taxon>
        <taxon>CS clade</taxon>
        <taxon>Chlamydomonadales</taxon>
        <taxon>Dunaliellaceae</taxon>
        <taxon>Dunaliella</taxon>
    </lineage>
</organism>
<gene>
    <name evidence="1" type="ORF">DUNSADRAFT_5124</name>
</gene>
<dbReference type="EMBL" id="MU069455">
    <property type="protein sequence ID" value="KAF5842752.1"/>
    <property type="molecule type" value="Genomic_DNA"/>
</dbReference>